<evidence type="ECO:0000313" key="2">
    <source>
        <dbReference type="Proteomes" id="UP001652661"/>
    </source>
</evidence>
<protein>
    <submittedName>
        <fullName evidence="3">Protein Diedel-like</fullName>
    </submittedName>
</protein>
<proteinExistence type="predicted"/>
<organism evidence="2 3">
    <name type="scientific">Drosophila kikkawai</name>
    <name type="common">Fruit fly</name>
    <dbReference type="NCBI Taxonomy" id="30033"/>
    <lineage>
        <taxon>Eukaryota</taxon>
        <taxon>Metazoa</taxon>
        <taxon>Ecdysozoa</taxon>
        <taxon>Arthropoda</taxon>
        <taxon>Hexapoda</taxon>
        <taxon>Insecta</taxon>
        <taxon>Pterygota</taxon>
        <taxon>Neoptera</taxon>
        <taxon>Endopterygota</taxon>
        <taxon>Diptera</taxon>
        <taxon>Brachycera</taxon>
        <taxon>Muscomorpha</taxon>
        <taxon>Ephydroidea</taxon>
        <taxon>Drosophilidae</taxon>
        <taxon>Drosophila</taxon>
        <taxon>Sophophora</taxon>
    </lineage>
</organism>
<gene>
    <name evidence="3" type="primary">LOC108074359</name>
</gene>
<dbReference type="OrthoDB" id="3737830at2759"/>
<name>A0A6P4IDW9_DROKI</name>
<dbReference type="Proteomes" id="UP001652661">
    <property type="component" value="Chromosome 3R"/>
</dbReference>
<dbReference type="AlphaFoldDB" id="A0A6P4IDW9"/>
<accession>A0A6P4IDW9</accession>
<evidence type="ECO:0000256" key="1">
    <source>
        <dbReference type="SAM" id="SignalP"/>
    </source>
</evidence>
<keyword evidence="2" id="KW-1185">Reference proteome</keyword>
<reference evidence="3" key="1">
    <citation type="submission" date="2025-08" db="UniProtKB">
        <authorList>
            <consortium name="RefSeq"/>
        </authorList>
    </citation>
    <scope>IDENTIFICATION</scope>
    <source>
        <strain evidence="3">14028-0561.14</strain>
        <tissue evidence="3">Whole fly</tissue>
    </source>
</reference>
<dbReference type="Gene3D" id="3.30.70.2800">
    <property type="match status" value="1"/>
</dbReference>
<feature type="chain" id="PRO_5027784632" evidence="1">
    <location>
        <begin position="25"/>
        <end position="110"/>
    </location>
</feature>
<dbReference type="Pfam" id="PF13164">
    <property type="entry name" value="Diedel"/>
    <property type="match status" value="1"/>
</dbReference>
<evidence type="ECO:0000313" key="3">
    <source>
        <dbReference type="RefSeq" id="XP_017021874.1"/>
    </source>
</evidence>
<dbReference type="InterPro" id="IPR025061">
    <property type="entry name" value="Diedel"/>
</dbReference>
<feature type="signal peptide" evidence="1">
    <location>
        <begin position="1"/>
        <end position="24"/>
    </location>
</feature>
<dbReference type="GeneID" id="108074359"/>
<dbReference type="RefSeq" id="XP_017021874.1">
    <property type="nucleotide sequence ID" value="XM_017166385.1"/>
</dbReference>
<sequence>MQSVIIAPLVIAACVLALVGGANSECCQDMKTVQYKISGGDCGDVGGEKSGDSCSIIICGNGEAVVGTYCGKGPCNLFGCACKNGCLQGNWVDDFLAKNSRYSIDIINVH</sequence>
<keyword evidence="1" id="KW-0732">Signal</keyword>